<name>A0ABU6Z6W5_9FABA</name>
<keyword evidence="2" id="KW-1185">Reference proteome</keyword>
<reference evidence="1 2" key="1">
    <citation type="journal article" date="2023" name="Plants (Basel)">
        <title>Bridging the Gap: Combining Genomics and Transcriptomics Approaches to Understand Stylosanthes scabra, an Orphan Legume from the Brazilian Caatinga.</title>
        <authorList>
            <person name="Ferreira-Neto J.R.C."/>
            <person name="da Silva M.D."/>
            <person name="Binneck E."/>
            <person name="de Melo N.F."/>
            <person name="da Silva R.H."/>
            <person name="de Melo A.L.T.M."/>
            <person name="Pandolfi V."/>
            <person name="Bustamante F.O."/>
            <person name="Brasileiro-Vidal A.C."/>
            <person name="Benko-Iseppon A.M."/>
        </authorList>
    </citation>
    <scope>NUCLEOTIDE SEQUENCE [LARGE SCALE GENOMIC DNA]</scope>
    <source>
        <tissue evidence="1">Leaves</tissue>
    </source>
</reference>
<gene>
    <name evidence="1" type="ORF">PIB30_016499</name>
</gene>
<comment type="caution">
    <text evidence="1">The sequence shown here is derived from an EMBL/GenBank/DDBJ whole genome shotgun (WGS) entry which is preliminary data.</text>
</comment>
<dbReference type="EMBL" id="JASCZI010271907">
    <property type="protein sequence ID" value="MED6217310.1"/>
    <property type="molecule type" value="Genomic_DNA"/>
</dbReference>
<dbReference type="Proteomes" id="UP001341840">
    <property type="component" value="Unassembled WGS sequence"/>
</dbReference>
<sequence length="245" mass="27126">MPRGECTVTLEDVAYQLGLPFKNMMTEGIGRPRWDWFQEMFGEFPNEPADADACTVTFSWLRSRFGVLPRHLSNEMVLRHVDTARVRSACLAVQESVPSSQQECCPGGKAFESATELDFLAVYPPSPLRFRLHRVAIGLQVVQVSPQIRREGAPTAVSQEAAQFDALKRVRLSPVSDVGGRGGAQFMHFAGGSQGPLVLDRPTNILWDHRVQPGRLGGPTVWRGAKSSSLGPEHRVLAFEGRTWE</sequence>
<proteinExistence type="predicted"/>
<evidence type="ECO:0000313" key="1">
    <source>
        <dbReference type="EMBL" id="MED6217310.1"/>
    </source>
</evidence>
<accession>A0ABU6Z6W5</accession>
<evidence type="ECO:0000313" key="2">
    <source>
        <dbReference type="Proteomes" id="UP001341840"/>
    </source>
</evidence>
<protein>
    <submittedName>
        <fullName evidence="1">Uncharacterized protein</fullName>
    </submittedName>
</protein>
<organism evidence="1 2">
    <name type="scientific">Stylosanthes scabra</name>
    <dbReference type="NCBI Taxonomy" id="79078"/>
    <lineage>
        <taxon>Eukaryota</taxon>
        <taxon>Viridiplantae</taxon>
        <taxon>Streptophyta</taxon>
        <taxon>Embryophyta</taxon>
        <taxon>Tracheophyta</taxon>
        <taxon>Spermatophyta</taxon>
        <taxon>Magnoliopsida</taxon>
        <taxon>eudicotyledons</taxon>
        <taxon>Gunneridae</taxon>
        <taxon>Pentapetalae</taxon>
        <taxon>rosids</taxon>
        <taxon>fabids</taxon>
        <taxon>Fabales</taxon>
        <taxon>Fabaceae</taxon>
        <taxon>Papilionoideae</taxon>
        <taxon>50 kb inversion clade</taxon>
        <taxon>dalbergioids sensu lato</taxon>
        <taxon>Dalbergieae</taxon>
        <taxon>Pterocarpus clade</taxon>
        <taxon>Stylosanthes</taxon>
    </lineage>
</organism>